<dbReference type="RefSeq" id="XP_003055065.1">
    <property type="nucleotide sequence ID" value="XM_003055019.1"/>
</dbReference>
<feature type="region of interest" description="Disordered" evidence="1">
    <location>
        <begin position="57"/>
        <end position="93"/>
    </location>
</feature>
<sequence length="383" mass="41163">MLARIAHRVRAAAAAARAVRGAAGGGRPSLGQPEESSVVVRRRRGGIASWARGWVAAHPAADRRDPPTTRGLASKAGKSKGKKKRGRNANAPPLKEAMRALLKKVHPDLFRDKPELAGAAETNDESLKVIQGILDAVTKSKSTPERGNKRLKFYVRDESVPGGVRLVPFALKTTGGDCRNLVARQLETLFEDVGVPSEFRWEAGDWENFPESVANARDWSPPRDWTPPPTAPAPSPSTSSADAKVYSAAAAAADAEEREHAAKVKAALKMNEVLFETLAAVPWIPENAEGNERLGAIVHAVIPRLEKGGWRLPRASLEAIWRGERDEDKVIDGGDAASALALAAILRLSRNFERALGAPETPRAEFWPPAPKDFPPEESGGAS</sequence>
<protein>
    <submittedName>
        <fullName evidence="3">Predicted protein</fullName>
    </submittedName>
</protein>
<dbReference type="AlphaFoldDB" id="C1MI44"/>
<dbReference type="PANTHER" id="PTHR31596">
    <property type="entry name" value="T-CELL ACTIVATION INHIBITOR, MITOCHONDRIAL"/>
    <property type="match status" value="1"/>
</dbReference>
<dbReference type="Pfam" id="PF14687">
    <property type="entry name" value="DUF4460"/>
    <property type="match status" value="1"/>
</dbReference>
<evidence type="ECO:0000313" key="3">
    <source>
        <dbReference type="EMBL" id="EEH60317.1"/>
    </source>
</evidence>
<dbReference type="GeneID" id="9681170"/>
<dbReference type="KEGG" id="mpp:MICPUCDRAFT_50431"/>
<reference evidence="3 4" key="1">
    <citation type="journal article" date="2009" name="Science">
        <title>Green evolution and dynamic adaptations revealed by genomes of the marine picoeukaryotes Micromonas.</title>
        <authorList>
            <person name="Worden A.Z."/>
            <person name="Lee J.H."/>
            <person name="Mock T."/>
            <person name="Rouze P."/>
            <person name="Simmons M.P."/>
            <person name="Aerts A.L."/>
            <person name="Allen A.E."/>
            <person name="Cuvelier M.L."/>
            <person name="Derelle E."/>
            <person name="Everett M.V."/>
            <person name="Foulon E."/>
            <person name="Grimwood J."/>
            <person name="Gundlach H."/>
            <person name="Henrissat B."/>
            <person name="Napoli C."/>
            <person name="McDonald S.M."/>
            <person name="Parker M.S."/>
            <person name="Rombauts S."/>
            <person name="Salamov A."/>
            <person name="Von Dassow P."/>
            <person name="Badger J.H."/>
            <person name="Coutinho P.M."/>
            <person name="Demir E."/>
            <person name="Dubchak I."/>
            <person name="Gentemann C."/>
            <person name="Eikrem W."/>
            <person name="Gready J.E."/>
            <person name="John U."/>
            <person name="Lanier W."/>
            <person name="Lindquist E.A."/>
            <person name="Lucas S."/>
            <person name="Mayer K.F."/>
            <person name="Moreau H."/>
            <person name="Not F."/>
            <person name="Otillar R."/>
            <person name="Panaud O."/>
            <person name="Pangilinan J."/>
            <person name="Paulsen I."/>
            <person name="Piegu B."/>
            <person name="Poliakov A."/>
            <person name="Robbens S."/>
            <person name="Schmutz J."/>
            <person name="Toulza E."/>
            <person name="Wyss T."/>
            <person name="Zelensky A."/>
            <person name="Zhou K."/>
            <person name="Armbrust E.V."/>
            <person name="Bhattacharya D."/>
            <person name="Goodenough U.W."/>
            <person name="Van de Peer Y."/>
            <person name="Grigoriev I.V."/>
        </authorList>
    </citation>
    <scope>NUCLEOTIDE SEQUENCE [LARGE SCALE GENOMIC DNA]</scope>
    <source>
        <strain evidence="3 4">CCMP1545</strain>
    </source>
</reference>
<feature type="region of interest" description="Disordered" evidence="1">
    <location>
        <begin position="21"/>
        <end position="40"/>
    </location>
</feature>
<evidence type="ECO:0000313" key="4">
    <source>
        <dbReference type="Proteomes" id="UP000001876"/>
    </source>
</evidence>
<feature type="compositionally biased region" description="Basic residues" evidence="1">
    <location>
        <begin position="77"/>
        <end position="87"/>
    </location>
</feature>
<dbReference type="Proteomes" id="UP000001876">
    <property type="component" value="Unassembled WGS sequence"/>
</dbReference>
<dbReference type="PANTHER" id="PTHR31596:SF10">
    <property type="entry name" value="DUF4460 DOMAIN-CONTAINING PROTEIN"/>
    <property type="match status" value="1"/>
</dbReference>
<accession>C1MI44</accession>
<evidence type="ECO:0000259" key="2">
    <source>
        <dbReference type="Pfam" id="PF14687"/>
    </source>
</evidence>
<dbReference type="OMA" id="IWRGERD"/>
<dbReference type="eggNOG" id="ENOG502S9H5">
    <property type="taxonomic scope" value="Eukaryota"/>
</dbReference>
<feature type="region of interest" description="Disordered" evidence="1">
    <location>
        <begin position="359"/>
        <end position="383"/>
    </location>
</feature>
<dbReference type="OrthoDB" id="510798at2759"/>
<name>C1MI44_MICPC</name>
<dbReference type="InterPro" id="IPR028031">
    <property type="entry name" value="DUF4460"/>
</dbReference>
<feature type="domain" description="DUF4460" evidence="2">
    <location>
        <begin position="87"/>
        <end position="186"/>
    </location>
</feature>
<feature type="region of interest" description="Disordered" evidence="1">
    <location>
        <begin position="213"/>
        <end position="242"/>
    </location>
</feature>
<evidence type="ECO:0000256" key="1">
    <source>
        <dbReference type="SAM" id="MobiDB-lite"/>
    </source>
</evidence>
<organism evidence="4">
    <name type="scientific">Micromonas pusilla (strain CCMP1545)</name>
    <name type="common">Picoplanktonic green alga</name>
    <dbReference type="NCBI Taxonomy" id="564608"/>
    <lineage>
        <taxon>Eukaryota</taxon>
        <taxon>Viridiplantae</taxon>
        <taxon>Chlorophyta</taxon>
        <taxon>Mamiellophyceae</taxon>
        <taxon>Mamiellales</taxon>
        <taxon>Mamiellaceae</taxon>
        <taxon>Micromonas</taxon>
    </lineage>
</organism>
<proteinExistence type="predicted"/>
<dbReference type="EMBL" id="GG663735">
    <property type="protein sequence ID" value="EEH60317.1"/>
    <property type="molecule type" value="Genomic_DNA"/>
</dbReference>
<dbReference type="InterPro" id="IPR027986">
    <property type="entry name" value="TCAIM"/>
</dbReference>
<feature type="compositionally biased region" description="Pro residues" evidence="1">
    <location>
        <begin position="224"/>
        <end position="235"/>
    </location>
</feature>
<keyword evidence="4" id="KW-1185">Reference proteome</keyword>
<gene>
    <name evidence="3" type="ORF">MICPUCDRAFT_50431</name>
</gene>